<proteinExistence type="predicted"/>
<dbReference type="EMBL" id="BQNB010015136">
    <property type="protein sequence ID" value="GJT36440.1"/>
    <property type="molecule type" value="Genomic_DNA"/>
</dbReference>
<evidence type="ECO:0008006" key="4">
    <source>
        <dbReference type="Google" id="ProtNLM"/>
    </source>
</evidence>
<keyword evidence="3" id="KW-1185">Reference proteome</keyword>
<feature type="region of interest" description="Disordered" evidence="1">
    <location>
        <begin position="153"/>
        <end position="184"/>
    </location>
</feature>
<sequence>MLRERLDLSLLLRYPLTSGVLDSECCDTSWIFEFFPEHPSNGRSGILVGKRSAVIVTADADYLPRMSADPLNSPYPQETGSNPSTPSSQHSQSSSVFQQYPGFGTQYGAPISPPEQIYRQQQQQFINHQLNNQFQNFQQQKNAPFQNLQKQPDVFQQSQPQPRFKEPQPQPTQDKRRGKRVAKRATVDLVDENEEEEEHVRQCARWTREEEILLTQCWIETSENGQIGADRSEDSFWGQIMDDFNTSSTQGYRTRHMLTGKWTRTNADCQKFNAIYKHLERKSGENEADHIEAAKITFAAQQPKGRKFQLEHCWRILRGHSKWDAPKPLDTEDHTEIFGPDTRPRPAGKTRPAKKTKSETTGSSGGSASGSLSDYVSEDLRRKLQAGTSAYEAKKAKEMAMIEFKEMEFLTIDVDSLPEPKASIIRSRQEKIIAKYTQQ</sequence>
<evidence type="ECO:0000313" key="2">
    <source>
        <dbReference type="EMBL" id="GJT36440.1"/>
    </source>
</evidence>
<reference evidence="2" key="2">
    <citation type="submission" date="2022-01" db="EMBL/GenBank/DDBJ databases">
        <authorList>
            <person name="Yamashiro T."/>
            <person name="Shiraishi A."/>
            <person name="Satake H."/>
            <person name="Nakayama K."/>
        </authorList>
    </citation>
    <scope>NUCLEOTIDE SEQUENCE</scope>
</reference>
<organism evidence="2 3">
    <name type="scientific">Tanacetum coccineum</name>
    <dbReference type="NCBI Taxonomy" id="301880"/>
    <lineage>
        <taxon>Eukaryota</taxon>
        <taxon>Viridiplantae</taxon>
        <taxon>Streptophyta</taxon>
        <taxon>Embryophyta</taxon>
        <taxon>Tracheophyta</taxon>
        <taxon>Spermatophyta</taxon>
        <taxon>Magnoliopsida</taxon>
        <taxon>eudicotyledons</taxon>
        <taxon>Gunneridae</taxon>
        <taxon>Pentapetalae</taxon>
        <taxon>asterids</taxon>
        <taxon>campanulids</taxon>
        <taxon>Asterales</taxon>
        <taxon>Asteraceae</taxon>
        <taxon>Asteroideae</taxon>
        <taxon>Anthemideae</taxon>
        <taxon>Anthemidinae</taxon>
        <taxon>Tanacetum</taxon>
    </lineage>
</organism>
<evidence type="ECO:0000256" key="1">
    <source>
        <dbReference type="SAM" id="MobiDB-lite"/>
    </source>
</evidence>
<feature type="compositionally biased region" description="Low complexity" evidence="1">
    <location>
        <begin position="81"/>
        <end position="99"/>
    </location>
</feature>
<evidence type="ECO:0000313" key="3">
    <source>
        <dbReference type="Proteomes" id="UP001151760"/>
    </source>
</evidence>
<dbReference type="PANTHER" id="PTHR45023">
    <property type="match status" value="1"/>
</dbReference>
<gene>
    <name evidence="2" type="ORF">Tco_0926859</name>
</gene>
<comment type="caution">
    <text evidence="2">The sequence shown here is derived from an EMBL/GenBank/DDBJ whole genome shotgun (WGS) entry which is preliminary data.</text>
</comment>
<protein>
    <recommendedName>
        <fullName evidence="4">No apical meristem-associated C-terminal domain-containing protein</fullName>
    </recommendedName>
</protein>
<dbReference type="PANTHER" id="PTHR45023:SF4">
    <property type="entry name" value="GLYCINE-RICH PROTEIN-RELATED"/>
    <property type="match status" value="1"/>
</dbReference>
<feature type="compositionally biased region" description="Basic and acidic residues" evidence="1">
    <location>
        <begin position="324"/>
        <end position="336"/>
    </location>
</feature>
<accession>A0ABQ5DAZ2</accession>
<feature type="region of interest" description="Disordered" evidence="1">
    <location>
        <begin position="324"/>
        <end position="374"/>
    </location>
</feature>
<reference evidence="2" key="1">
    <citation type="journal article" date="2022" name="Int. J. Mol. Sci.">
        <title>Draft Genome of Tanacetum Coccineum: Genomic Comparison of Closely Related Tanacetum-Family Plants.</title>
        <authorList>
            <person name="Yamashiro T."/>
            <person name="Shiraishi A."/>
            <person name="Nakayama K."/>
            <person name="Satake H."/>
        </authorList>
    </citation>
    <scope>NUCLEOTIDE SEQUENCE</scope>
</reference>
<name>A0ABQ5DAZ2_9ASTR</name>
<dbReference type="Proteomes" id="UP001151760">
    <property type="component" value="Unassembled WGS sequence"/>
</dbReference>
<feature type="region of interest" description="Disordered" evidence="1">
    <location>
        <begin position="67"/>
        <end position="112"/>
    </location>
</feature>
<feature type="compositionally biased region" description="Basic residues" evidence="1">
    <location>
        <begin position="346"/>
        <end position="355"/>
    </location>
</feature>